<proteinExistence type="inferred from homology"/>
<organism evidence="4 5">
    <name type="scientific">Corynebacterium provencense</name>
    <dbReference type="NCBI Taxonomy" id="1737425"/>
    <lineage>
        <taxon>Bacteria</taxon>
        <taxon>Bacillati</taxon>
        <taxon>Actinomycetota</taxon>
        <taxon>Actinomycetes</taxon>
        <taxon>Mycobacteriales</taxon>
        <taxon>Corynebacteriaceae</taxon>
        <taxon>Corynebacterium</taxon>
    </lineage>
</organism>
<dbReference type="Gene3D" id="3.40.50.720">
    <property type="entry name" value="NAD(P)-binding Rossmann-like Domain"/>
    <property type="match status" value="1"/>
</dbReference>
<feature type="domain" description="Ketoreductase" evidence="3">
    <location>
        <begin position="7"/>
        <end position="195"/>
    </location>
</feature>
<accession>A0A2Z3YSY5</accession>
<dbReference type="SMART" id="SM00822">
    <property type="entry name" value="PKS_KR"/>
    <property type="match status" value="1"/>
</dbReference>
<evidence type="ECO:0000256" key="1">
    <source>
        <dbReference type="ARBA" id="ARBA00006484"/>
    </source>
</evidence>
<keyword evidence="2 4" id="KW-0560">Oxidoreductase</keyword>
<dbReference type="AlphaFoldDB" id="A0A2Z3YSY5"/>
<dbReference type="InterPro" id="IPR002347">
    <property type="entry name" value="SDR_fam"/>
</dbReference>
<dbReference type="GO" id="GO:0030497">
    <property type="term" value="P:fatty acid elongation"/>
    <property type="evidence" value="ECO:0007669"/>
    <property type="project" value="TreeGrafter"/>
</dbReference>
<name>A0A2Z3YSY5_9CORY</name>
<dbReference type="RefSeq" id="WP_110482309.1">
    <property type="nucleotide sequence ID" value="NZ_CP024988.1"/>
</dbReference>
<protein>
    <submittedName>
        <fullName evidence="4">3-oxoacyl-[acyl-carrier-protein] reductase FabG</fullName>
        <ecNumber evidence="4">1.1.1.100</ecNumber>
    </submittedName>
</protein>
<dbReference type="PROSITE" id="PS00061">
    <property type="entry name" value="ADH_SHORT"/>
    <property type="match status" value="1"/>
</dbReference>
<evidence type="ECO:0000313" key="5">
    <source>
        <dbReference type="Proteomes" id="UP000247696"/>
    </source>
</evidence>
<gene>
    <name evidence="4" type="primary">fabG_8</name>
    <name evidence="4" type="ORF">Csp1_26660</name>
</gene>
<dbReference type="PRINTS" id="PR00081">
    <property type="entry name" value="GDHRDH"/>
</dbReference>
<dbReference type="EC" id="1.1.1.100" evidence="4"/>
<dbReference type="EMBL" id="CP024988">
    <property type="protein sequence ID" value="AWT27409.1"/>
    <property type="molecule type" value="Genomic_DNA"/>
</dbReference>
<dbReference type="InterPro" id="IPR036291">
    <property type="entry name" value="NAD(P)-bd_dom_sf"/>
</dbReference>
<dbReference type="GO" id="GO:0004316">
    <property type="term" value="F:3-oxoacyl-[acyl-carrier-protein] reductase (NADPH) activity"/>
    <property type="evidence" value="ECO:0007669"/>
    <property type="project" value="UniProtKB-EC"/>
</dbReference>
<reference evidence="5" key="1">
    <citation type="submission" date="2017-11" db="EMBL/GenBank/DDBJ databases">
        <title>Otitis media/interna in a cat caused by the recently described species Corynebacterium provencense.</title>
        <authorList>
            <person name="Kittl S."/>
            <person name="Brodard I."/>
            <person name="Rychener L."/>
            <person name="Jores J."/>
            <person name="Roosje P."/>
            <person name="Gobeli Brawand S."/>
        </authorList>
    </citation>
    <scope>NUCLEOTIDE SEQUENCE [LARGE SCALE GENOMIC DNA]</scope>
    <source>
        <strain evidence="5">17KM38</strain>
    </source>
</reference>
<dbReference type="PRINTS" id="PR00080">
    <property type="entry name" value="SDRFAMILY"/>
</dbReference>
<dbReference type="FunFam" id="3.40.50.720:FF:000084">
    <property type="entry name" value="Short-chain dehydrogenase reductase"/>
    <property type="match status" value="1"/>
</dbReference>
<dbReference type="InterPro" id="IPR057326">
    <property type="entry name" value="KR_dom"/>
</dbReference>
<dbReference type="PANTHER" id="PTHR42760">
    <property type="entry name" value="SHORT-CHAIN DEHYDROGENASES/REDUCTASES FAMILY MEMBER"/>
    <property type="match status" value="1"/>
</dbReference>
<keyword evidence="5" id="KW-1185">Reference proteome</keyword>
<evidence type="ECO:0000256" key="2">
    <source>
        <dbReference type="ARBA" id="ARBA00023002"/>
    </source>
</evidence>
<evidence type="ECO:0000313" key="4">
    <source>
        <dbReference type="EMBL" id="AWT27409.1"/>
    </source>
</evidence>
<dbReference type="InterPro" id="IPR020904">
    <property type="entry name" value="Sc_DH/Rdtase_CS"/>
</dbReference>
<evidence type="ECO:0000259" key="3">
    <source>
        <dbReference type="SMART" id="SM00822"/>
    </source>
</evidence>
<dbReference type="KEGG" id="cpre:Csp1_26660"/>
<comment type="similarity">
    <text evidence="1">Belongs to the short-chain dehydrogenases/reductases (SDR) family.</text>
</comment>
<dbReference type="SUPFAM" id="SSF51735">
    <property type="entry name" value="NAD(P)-binding Rossmann-fold domains"/>
    <property type="match status" value="1"/>
</dbReference>
<dbReference type="OrthoDB" id="517007at2"/>
<sequence length="263" mass="27450">MITLSGRTALVTGGSRGIGRATALVLAEAGARVVIADRTDCFADPDTATWAEIVRRGGQAESRYLDVSDSAAVDTLLADVSTGHGLDILVNNAGILQSGEIAETSDETWREQFRVNVDGTFYCMRAAVRAMLAGGAGTGGKPRGKIVNISSISGLRGNPGFAAYCAAKAAVVNLTRQAAIDYSPRGININSVAPGFVETDMTALYDAPTREALEGQTPNGRWADPRQIAEAVLFLASDLSDHVVGDILAVDGGWLIGTPVVTR</sequence>
<dbReference type="STRING" id="1737425.GCA_900049755_01692"/>
<dbReference type="CDD" id="cd05233">
    <property type="entry name" value="SDR_c"/>
    <property type="match status" value="1"/>
</dbReference>
<dbReference type="PANTHER" id="PTHR42760:SF40">
    <property type="entry name" value="3-OXOACYL-[ACYL-CARRIER-PROTEIN] REDUCTASE, CHLOROPLASTIC"/>
    <property type="match status" value="1"/>
</dbReference>
<dbReference type="Pfam" id="PF13561">
    <property type="entry name" value="adh_short_C2"/>
    <property type="match status" value="1"/>
</dbReference>
<dbReference type="Proteomes" id="UP000247696">
    <property type="component" value="Chromosome"/>
</dbReference>